<dbReference type="PANTHER" id="PTHR45296:SF1">
    <property type="entry name" value="TRANSDUCIN_WD40 REPEAT-LIKE SUPERFAMILY PROTEIN"/>
    <property type="match status" value="1"/>
</dbReference>
<dbReference type="STRING" id="27342.A0A0H2RNS5"/>
<dbReference type="OrthoDB" id="2161379at2759"/>
<name>A0A0H2RNS5_9AGAM</name>
<dbReference type="Pfam" id="PF00400">
    <property type="entry name" value="WD40"/>
    <property type="match status" value="1"/>
</dbReference>
<protein>
    <submittedName>
        <fullName evidence="2">WD40 repeat-like protein</fullName>
    </submittedName>
</protein>
<dbReference type="Proteomes" id="UP000053477">
    <property type="component" value="Unassembled WGS sequence"/>
</dbReference>
<dbReference type="SMART" id="SM00320">
    <property type="entry name" value="WD40"/>
    <property type="match status" value="5"/>
</dbReference>
<dbReference type="AlphaFoldDB" id="A0A0H2RNS5"/>
<evidence type="ECO:0000256" key="1">
    <source>
        <dbReference type="SAM" id="MobiDB-lite"/>
    </source>
</evidence>
<evidence type="ECO:0000313" key="2">
    <source>
        <dbReference type="EMBL" id="KLO13509.1"/>
    </source>
</evidence>
<feature type="region of interest" description="Disordered" evidence="1">
    <location>
        <begin position="234"/>
        <end position="261"/>
    </location>
</feature>
<accession>A0A0H2RNS5</accession>
<sequence>MPDVPLTHNATLSLPAHATTVVFSSVTSDLAVGSDDGSVRIYSSPYTKVKKAVRNLGETVSGLVFAGQSDSECLWIAAGRTLLQFRVDSESKLILEKSDAMSSRTLGEDEEDALNDVAINSAQTHVAMTSDSGEVYVLDVSSGDVKEMRTKHSNIAWKAAFIPKRINELVSGGYDCTLIHFDYRLGTLLSSFEIPPTPALAPGISTLPPFITAMAISPSGVVATGTADGRIWVGAGGSKSSTPSEKSSKSSKKARKWTGLDGNEGSMTKSFETMISDLLFLSPNQLLCCSVSGKLALYKLVPAIAIEPDLKPGQAGSKRQILQEIWATKCDAFEKVDKMAVICVQDGGAKQVAICGLGKDGKGLVQLWGECREWE</sequence>
<reference evidence="2 3" key="1">
    <citation type="submission" date="2015-04" db="EMBL/GenBank/DDBJ databases">
        <title>Complete genome sequence of Schizopora paradoxa KUC8140, a cosmopolitan wood degrader in East Asia.</title>
        <authorList>
            <consortium name="DOE Joint Genome Institute"/>
            <person name="Min B."/>
            <person name="Park H."/>
            <person name="Jang Y."/>
            <person name="Kim J.-J."/>
            <person name="Kim K.H."/>
            <person name="Pangilinan J."/>
            <person name="Lipzen A."/>
            <person name="Riley R."/>
            <person name="Grigoriev I.V."/>
            <person name="Spatafora J.W."/>
            <person name="Choi I.-G."/>
        </authorList>
    </citation>
    <scope>NUCLEOTIDE SEQUENCE [LARGE SCALE GENOMIC DNA]</scope>
    <source>
        <strain evidence="2 3">KUC8140</strain>
    </source>
</reference>
<dbReference type="Gene3D" id="2.130.10.10">
    <property type="entry name" value="YVTN repeat-like/Quinoprotein amine dehydrogenase"/>
    <property type="match status" value="1"/>
</dbReference>
<dbReference type="EMBL" id="KQ085958">
    <property type="protein sequence ID" value="KLO13509.1"/>
    <property type="molecule type" value="Genomic_DNA"/>
</dbReference>
<keyword evidence="3" id="KW-1185">Reference proteome</keyword>
<dbReference type="PANTHER" id="PTHR45296">
    <property type="entry name" value="TRANSDUCIN/WD40 REPEAT-LIKE SUPERFAMILY PROTEIN"/>
    <property type="match status" value="1"/>
</dbReference>
<dbReference type="InterPro" id="IPR001680">
    <property type="entry name" value="WD40_rpt"/>
</dbReference>
<dbReference type="InterPro" id="IPR015943">
    <property type="entry name" value="WD40/YVTN_repeat-like_dom_sf"/>
</dbReference>
<proteinExistence type="predicted"/>
<dbReference type="InterPro" id="IPR036322">
    <property type="entry name" value="WD40_repeat_dom_sf"/>
</dbReference>
<dbReference type="InParanoid" id="A0A0H2RNS5"/>
<gene>
    <name evidence="2" type="ORF">SCHPADRAFT_852405</name>
</gene>
<evidence type="ECO:0000313" key="3">
    <source>
        <dbReference type="Proteomes" id="UP000053477"/>
    </source>
</evidence>
<dbReference type="SUPFAM" id="SSF50978">
    <property type="entry name" value="WD40 repeat-like"/>
    <property type="match status" value="1"/>
</dbReference>
<organism evidence="2 3">
    <name type="scientific">Schizopora paradoxa</name>
    <dbReference type="NCBI Taxonomy" id="27342"/>
    <lineage>
        <taxon>Eukaryota</taxon>
        <taxon>Fungi</taxon>
        <taxon>Dikarya</taxon>
        <taxon>Basidiomycota</taxon>
        <taxon>Agaricomycotina</taxon>
        <taxon>Agaricomycetes</taxon>
        <taxon>Hymenochaetales</taxon>
        <taxon>Schizoporaceae</taxon>
        <taxon>Schizopora</taxon>
    </lineage>
</organism>